<dbReference type="OrthoDB" id="9794761at2"/>
<protein>
    <submittedName>
        <fullName evidence="1">Membrane-associated esterase</fullName>
    </submittedName>
</protein>
<proteinExistence type="predicted"/>
<dbReference type="Pfam" id="PF00756">
    <property type="entry name" value="Esterase"/>
    <property type="match status" value="1"/>
</dbReference>
<dbReference type="AlphaFoldDB" id="A0A380LLY0"/>
<evidence type="ECO:0000313" key="1">
    <source>
        <dbReference type="EMBL" id="SUO04225.1"/>
    </source>
</evidence>
<dbReference type="SUPFAM" id="SSF53474">
    <property type="entry name" value="alpha/beta-Hydrolases"/>
    <property type="match status" value="1"/>
</dbReference>
<accession>A0A380LLY0</accession>
<dbReference type="Proteomes" id="UP000255523">
    <property type="component" value="Unassembled WGS sequence"/>
</dbReference>
<name>A0A380LLY0_9FIRM</name>
<evidence type="ECO:0000313" key="2">
    <source>
        <dbReference type="Proteomes" id="UP000255523"/>
    </source>
</evidence>
<dbReference type="InterPro" id="IPR050583">
    <property type="entry name" value="Mycobacterial_A85_antigen"/>
</dbReference>
<dbReference type="PANTHER" id="PTHR48098:SF6">
    <property type="entry name" value="FERRI-BACILLIBACTIN ESTERASE BESA"/>
    <property type="match status" value="1"/>
</dbReference>
<keyword evidence="2" id="KW-1185">Reference proteome</keyword>
<dbReference type="EMBL" id="UHFX01000003">
    <property type="protein sequence ID" value="SUO04225.1"/>
    <property type="molecule type" value="Genomic_DNA"/>
</dbReference>
<dbReference type="Gene3D" id="3.40.50.1820">
    <property type="entry name" value="alpha/beta hydrolase"/>
    <property type="match status" value="1"/>
</dbReference>
<dbReference type="InterPro" id="IPR000801">
    <property type="entry name" value="Esterase-like"/>
</dbReference>
<dbReference type="GeneID" id="77462100"/>
<sequence>MIQKEQVFITPFSTYRTLHIHLPQDYKNSTERYPVMYMFDGHNLFNDADATYGTSWSLETFLNSYDKPFIIVGLECNHEGNQRLSEFSPYTFSTPYLGHVYGKGDQLMDWMVNELKPYIDSRYRTMPLRECTGIGGSSMGGLMALYGILHYNSIFSKAACLSSAVFGCKEKILSEFQKTSLSPDTRVYLSWGTKELAKSVFQDQRINDMKMLVNEFTARNASAIFRLIENGQHNETTWGQQNKAVFDYLWRS</sequence>
<organism evidence="1 2">
    <name type="scientific">Faecalicoccus pleomorphus</name>
    <dbReference type="NCBI Taxonomy" id="1323"/>
    <lineage>
        <taxon>Bacteria</taxon>
        <taxon>Bacillati</taxon>
        <taxon>Bacillota</taxon>
        <taxon>Erysipelotrichia</taxon>
        <taxon>Erysipelotrichales</taxon>
        <taxon>Erysipelotrichaceae</taxon>
        <taxon>Faecalicoccus</taxon>
    </lineage>
</organism>
<dbReference type="PANTHER" id="PTHR48098">
    <property type="entry name" value="ENTEROCHELIN ESTERASE-RELATED"/>
    <property type="match status" value="1"/>
</dbReference>
<dbReference type="InterPro" id="IPR029058">
    <property type="entry name" value="AB_hydrolase_fold"/>
</dbReference>
<gene>
    <name evidence="1" type="ORF">NCTC11087_01135</name>
</gene>
<reference evidence="1 2" key="1">
    <citation type="submission" date="2018-06" db="EMBL/GenBank/DDBJ databases">
        <authorList>
            <consortium name="Pathogen Informatics"/>
            <person name="Doyle S."/>
        </authorList>
    </citation>
    <scope>NUCLEOTIDE SEQUENCE [LARGE SCALE GENOMIC DNA]</scope>
    <source>
        <strain evidence="1 2">NCTC11087</strain>
    </source>
</reference>
<dbReference type="RefSeq" id="WP_022790376.1">
    <property type="nucleotide sequence ID" value="NZ_UHFX01000003.1"/>
</dbReference>